<keyword evidence="2" id="KW-0813">Transport</keyword>
<keyword evidence="3" id="KW-0406">Ion transport</keyword>
<dbReference type="GO" id="GO:0045121">
    <property type="term" value="C:membrane raft"/>
    <property type="evidence" value="ECO:0007669"/>
    <property type="project" value="EnsemblFungi"/>
</dbReference>
<dbReference type="GO" id="GO:0046961">
    <property type="term" value="F:proton-transporting ATPase activity, rotational mechanism"/>
    <property type="evidence" value="ECO:0007669"/>
    <property type="project" value="InterPro"/>
</dbReference>
<dbReference type="Gene3D" id="6.10.250.1620">
    <property type="match status" value="1"/>
</dbReference>
<organism evidence="4 5">
    <name type="scientific">Pseudallescheria apiosperma</name>
    <name type="common">Scedosporium apiospermum</name>
    <dbReference type="NCBI Taxonomy" id="563466"/>
    <lineage>
        <taxon>Eukaryota</taxon>
        <taxon>Fungi</taxon>
        <taxon>Dikarya</taxon>
        <taxon>Ascomycota</taxon>
        <taxon>Pezizomycotina</taxon>
        <taxon>Sordariomycetes</taxon>
        <taxon>Hypocreomycetidae</taxon>
        <taxon>Microascales</taxon>
        <taxon>Microascaceae</taxon>
        <taxon>Scedosporium</taxon>
    </lineage>
</organism>
<accession>A0A084FW60</accession>
<dbReference type="Proteomes" id="UP000028545">
    <property type="component" value="Unassembled WGS sequence"/>
</dbReference>
<evidence type="ECO:0000313" key="4">
    <source>
        <dbReference type="EMBL" id="KEZ39322.1"/>
    </source>
</evidence>
<dbReference type="VEuPathDB" id="FungiDB:SAPIO_CDS10012"/>
<evidence type="ECO:0000256" key="3">
    <source>
        <dbReference type="ARBA" id="ARBA00023065"/>
    </source>
</evidence>
<evidence type="ECO:0000256" key="1">
    <source>
        <dbReference type="ARBA" id="ARBA00005901"/>
    </source>
</evidence>
<comment type="similarity">
    <text evidence="1">Belongs to the V-ATPase E subunit family.</text>
</comment>
<name>A0A084FW60_PSEDA</name>
<dbReference type="HAMAP" id="MF_00311">
    <property type="entry name" value="ATP_synth_E_arch"/>
    <property type="match status" value="1"/>
</dbReference>
<evidence type="ECO:0000313" key="5">
    <source>
        <dbReference type="Proteomes" id="UP000028545"/>
    </source>
</evidence>
<dbReference type="OrthoDB" id="10263003at2759"/>
<dbReference type="InterPro" id="IPR038495">
    <property type="entry name" value="ATPase_E_C"/>
</dbReference>
<gene>
    <name evidence="4" type="ORF">SAPIO_CDS10012</name>
</gene>
<proteinExistence type="inferred from homology"/>
<dbReference type="GeneID" id="27719166"/>
<dbReference type="RefSeq" id="XP_016639121.1">
    <property type="nucleotide sequence ID" value="XM_016783675.1"/>
</dbReference>
<dbReference type="AlphaFoldDB" id="A0A084FW60"/>
<dbReference type="Gene3D" id="3.30.2320.30">
    <property type="entry name" value="ATP synthase, E subunit, C-terminal"/>
    <property type="match status" value="1"/>
</dbReference>
<comment type="caution">
    <text evidence="4">The sequence shown here is derived from an EMBL/GenBank/DDBJ whole genome shotgun (WGS) entry which is preliminary data.</text>
</comment>
<dbReference type="SUPFAM" id="SSF160527">
    <property type="entry name" value="V-type ATPase subunit E-like"/>
    <property type="match status" value="1"/>
</dbReference>
<dbReference type="EMBL" id="JOWA01000154">
    <property type="protein sequence ID" value="KEZ39322.1"/>
    <property type="molecule type" value="Genomic_DNA"/>
</dbReference>
<dbReference type="PANTHER" id="PTHR45715">
    <property type="entry name" value="ATPASE H+-TRANSPORTING V1 SUBUNIT E1A-RELATED"/>
    <property type="match status" value="1"/>
</dbReference>
<protein>
    <submittedName>
        <fullName evidence="4">Putative ATP synthase subunit E</fullName>
    </submittedName>
</protein>
<dbReference type="KEGG" id="sapo:SAPIO_CDS10012"/>
<reference evidence="4 5" key="1">
    <citation type="journal article" date="2014" name="Genome Announc.">
        <title>Draft genome sequence of the pathogenic fungus Scedosporium apiospermum.</title>
        <authorList>
            <person name="Vandeputte P."/>
            <person name="Ghamrawi S."/>
            <person name="Rechenmann M."/>
            <person name="Iltis A."/>
            <person name="Giraud S."/>
            <person name="Fleury M."/>
            <person name="Thornton C."/>
            <person name="Delhaes L."/>
            <person name="Meyer W."/>
            <person name="Papon N."/>
            <person name="Bouchara J.P."/>
        </authorList>
    </citation>
    <scope>NUCLEOTIDE SEQUENCE [LARGE SCALE GENOMIC DNA]</scope>
    <source>
        <strain evidence="4 5">IHEM 14462</strain>
    </source>
</reference>
<dbReference type="OMA" id="QHMMAFI"/>
<keyword evidence="5" id="KW-1185">Reference proteome</keyword>
<dbReference type="GO" id="GO:0000329">
    <property type="term" value="C:fungal-type vacuole membrane"/>
    <property type="evidence" value="ECO:0007669"/>
    <property type="project" value="EnsemblFungi"/>
</dbReference>
<dbReference type="InterPro" id="IPR002842">
    <property type="entry name" value="ATPase_V1_Esu"/>
</dbReference>
<dbReference type="GO" id="GO:0000221">
    <property type="term" value="C:vacuolar proton-transporting V-type ATPase, V1 domain"/>
    <property type="evidence" value="ECO:0007669"/>
    <property type="project" value="EnsemblFungi"/>
</dbReference>
<dbReference type="Pfam" id="PF01991">
    <property type="entry name" value="vATP-synt_E"/>
    <property type="match status" value="1"/>
</dbReference>
<evidence type="ECO:0000256" key="2">
    <source>
        <dbReference type="ARBA" id="ARBA00022448"/>
    </source>
</evidence>
<sequence length="232" mass="25628">MSVTTAGPLSDSQVGVELRKMTEFIKLEAQEKAREIHIKADQDFEKDKSALILQEKGGIDAAYEKKFKQAAMSLQITRSKANSKARITILTAAQRVVDAVFDEAEKKLEEGTKDKGKYKGTLKNLVLEGLYAFNDASVQVRARKEDFGLVKDAIELAVAEYKEKVGKTTKAELDESKPLPEDSAGGVVILGQGGKIIMDNTLDTRLELLKDSSLPAVRETLFGENNNRKFFD</sequence>
<dbReference type="HOGENOM" id="CLU_073641_0_0_1"/>